<dbReference type="Proteomes" id="UP000190935">
    <property type="component" value="Chromosome I"/>
</dbReference>
<name>A0A1K1KNV8_9LACO</name>
<reference evidence="3" key="1">
    <citation type="submission" date="2016-11" db="EMBL/GenBank/DDBJ databases">
        <authorList>
            <person name="Papadimitriou K."/>
        </authorList>
    </citation>
    <scope>NUCLEOTIDE SEQUENCE [LARGE SCALE GENOMIC DNA]</scope>
    <source>
        <strain evidence="3">ACA-DC 1533</strain>
    </source>
</reference>
<evidence type="ECO:0000313" key="3">
    <source>
        <dbReference type="Proteomes" id="UP000190935"/>
    </source>
</evidence>
<organism evidence="2 3">
    <name type="scientific">Ligilactobacillus acidipiscis</name>
    <dbReference type="NCBI Taxonomy" id="89059"/>
    <lineage>
        <taxon>Bacteria</taxon>
        <taxon>Bacillati</taxon>
        <taxon>Bacillota</taxon>
        <taxon>Bacilli</taxon>
        <taxon>Lactobacillales</taxon>
        <taxon>Lactobacillaceae</taxon>
        <taxon>Ligilactobacillus</taxon>
    </lineage>
</organism>
<evidence type="ECO:0000256" key="1">
    <source>
        <dbReference type="SAM" id="Phobius"/>
    </source>
</evidence>
<accession>A0A1K1KNV8</accession>
<keyword evidence="1" id="KW-0812">Transmembrane</keyword>
<evidence type="ECO:0000313" key="2">
    <source>
        <dbReference type="EMBL" id="SFV40534.1"/>
    </source>
</evidence>
<keyword evidence="1" id="KW-0472">Membrane</keyword>
<dbReference type="EMBL" id="LT630287">
    <property type="protein sequence ID" value="SFV40534.1"/>
    <property type="molecule type" value="Genomic_DNA"/>
</dbReference>
<sequence>MNWILIQQVVVSIMAVAVILSGIIGLIKVIPEINRICRGEQKNTHDASRE</sequence>
<gene>
    <name evidence="2" type="ORF">LAC1533_1114</name>
</gene>
<proteinExistence type="predicted"/>
<dbReference type="KEGG" id="laca:LAC1533_1114"/>
<dbReference type="AlphaFoldDB" id="A0A1K1KNV8"/>
<protein>
    <submittedName>
        <fullName evidence="2">Uncharacterized protein</fullName>
    </submittedName>
</protein>
<keyword evidence="1" id="KW-1133">Transmembrane helix</keyword>
<feature type="transmembrane region" description="Helical" evidence="1">
    <location>
        <begin position="6"/>
        <end position="30"/>
    </location>
</feature>